<reference evidence="1" key="1">
    <citation type="submission" date="2018-05" db="EMBL/GenBank/DDBJ databases">
        <authorList>
            <person name="Lanie J.A."/>
            <person name="Ng W.-L."/>
            <person name="Kazmierczak K.M."/>
            <person name="Andrzejewski T.M."/>
            <person name="Davidsen T.M."/>
            <person name="Wayne K.J."/>
            <person name="Tettelin H."/>
            <person name="Glass J.I."/>
            <person name="Rusch D."/>
            <person name="Podicherti R."/>
            <person name="Tsui H.-C.T."/>
            <person name="Winkler M.E."/>
        </authorList>
    </citation>
    <scope>NUCLEOTIDE SEQUENCE</scope>
</reference>
<sequence>MLEDIAGTLKLVQPLCNPGTRIIVSYYSQLWAPALKLAELLGLKQKQLPLNWLSAEDIQQLLLLADFDIIKREWRQLIPKRFFGVGTVV</sequence>
<accession>A0A383EDQ2</accession>
<dbReference type="AlphaFoldDB" id="A0A383EDQ2"/>
<feature type="non-terminal residue" evidence="1">
    <location>
        <position position="89"/>
    </location>
</feature>
<proteinExistence type="predicted"/>
<evidence type="ECO:0000313" key="1">
    <source>
        <dbReference type="EMBL" id="SVE54967.1"/>
    </source>
</evidence>
<gene>
    <name evidence="1" type="ORF">METZ01_LOCUS507821</name>
</gene>
<dbReference type="EMBL" id="UINC01225070">
    <property type="protein sequence ID" value="SVE54967.1"/>
    <property type="molecule type" value="Genomic_DNA"/>
</dbReference>
<protein>
    <submittedName>
        <fullName evidence="1">Uncharacterized protein</fullName>
    </submittedName>
</protein>
<name>A0A383EDQ2_9ZZZZ</name>
<organism evidence="1">
    <name type="scientific">marine metagenome</name>
    <dbReference type="NCBI Taxonomy" id="408172"/>
    <lineage>
        <taxon>unclassified sequences</taxon>
        <taxon>metagenomes</taxon>
        <taxon>ecological metagenomes</taxon>
    </lineage>
</organism>